<comment type="subcellular location">
    <subcellularLocation>
        <location evidence="1">Cell membrane</location>
        <topology evidence="1">Multi-pass membrane protein</topology>
    </subcellularLocation>
</comment>
<dbReference type="GO" id="GO:0005886">
    <property type="term" value="C:plasma membrane"/>
    <property type="evidence" value="ECO:0007669"/>
    <property type="project" value="UniProtKB-SubCell"/>
</dbReference>
<dbReference type="Pfam" id="PF00060">
    <property type="entry name" value="Lig_chan"/>
    <property type="match status" value="1"/>
</dbReference>
<evidence type="ECO:0000256" key="6">
    <source>
        <dbReference type="ARBA" id="ARBA00023136"/>
    </source>
</evidence>
<keyword evidence="8" id="KW-0325">Glycoprotein</keyword>
<proteinExistence type="evidence at transcript level"/>
<dbReference type="Gene3D" id="1.10.287.70">
    <property type="match status" value="1"/>
</dbReference>
<evidence type="ECO:0000256" key="4">
    <source>
        <dbReference type="ARBA" id="ARBA00022692"/>
    </source>
</evidence>
<dbReference type="Gene3D" id="3.40.190.10">
    <property type="entry name" value="Periplasmic binding protein-like II"/>
    <property type="match status" value="1"/>
</dbReference>
<accession>A0A7D0PB40</accession>
<dbReference type="InterPro" id="IPR001320">
    <property type="entry name" value="Iontro_rcpt_C"/>
</dbReference>
<reference evidence="11" key="1">
    <citation type="submission" date="2019-07" db="EMBL/GenBank/DDBJ databases">
        <title>Identification and Expression Pattern of Chemosensory Genes from the Transcriptome of the Propsilocerus akamusi.</title>
        <authorList>
            <person name="Yan C."/>
            <person name="Pan L."/>
        </authorList>
    </citation>
    <scope>NUCLEOTIDE SEQUENCE</scope>
</reference>
<dbReference type="PANTHER" id="PTHR42643:SF33">
    <property type="entry name" value="GLUTAMATE RECEPTOR 2-LIKE PROTEIN"/>
    <property type="match status" value="1"/>
</dbReference>
<keyword evidence="5 9" id="KW-1133">Transmembrane helix</keyword>
<evidence type="ECO:0000259" key="10">
    <source>
        <dbReference type="Pfam" id="PF00060"/>
    </source>
</evidence>
<keyword evidence="6 9" id="KW-0472">Membrane</keyword>
<protein>
    <submittedName>
        <fullName evidence="11">Ionotropic receptor 8</fullName>
    </submittedName>
</protein>
<sequence length="487" mass="56138">MVSIQRPLISNLPIYQYNNVIVFDLACENTEELLKQMEAPHIYRQKMIILTTKGKEIYEVLQSLPVLPSSEIFYFTNFSDGYFVKQGDVIVNLRKIKVTAKRRKNLIGAQLKGSLVITNKNTLNHLNDYHDKHIDTITKANYKLTNLLAQYLNASISYSIVDTWGYKQNDTNEWSGMIGELVSKKADLGASHYFLPQIEMILLITLRVHPKLVVLFIASHTEWKFNLFDIQESDSSALRPSLYETFFLLLCAICQQGSSKLPIYFGSQIITLIAFTSLMFLYASYSANIVSLLQSPSNKIRTLEDLYSSRLQFGVDDTVFNHFYFSHADERIRKLIYANRIKRKDGKENFYNLTEGVAEMRKGLFAFHMELGVGYKIVGETFQEDEKCGIQEIQYLQVVDPYYAVQKNSSYKELFKISLLLLRELGFQERENSLLYTKKPRCAGINSKFISVGLIDIEPALYIYLYGVGFSVLICGLEKFIYFYRIA</sequence>
<keyword evidence="3" id="KW-1003">Cell membrane</keyword>
<feature type="domain" description="Ionotropic glutamate receptor C-terminal" evidence="10">
    <location>
        <begin position="218"/>
        <end position="385"/>
    </location>
</feature>
<evidence type="ECO:0000256" key="1">
    <source>
        <dbReference type="ARBA" id="ARBA00004651"/>
    </source>
</evidence>
<dbReference type="GO" id="GO:0015276">
    <property type="term" value="F:ligand-gated monoatomic ion channel activity"/>
    <property type="evidence" value="ECO:0007669"/>
    <property type="project" value="InterPro"/>
</dbReference>
<dbReference type="PANTHER" id="PTHR42643">
    <property type="entry name" value="IONOTROPIC RECEPTOR 20A-RELATED"/>
    <property type="match status" value="1"/>
</dbReference>
<keyword evidence="4 9" id="KW-0812">Transmembrane</keyword>
<dbReference type="AlphaFoldDB" id="A0A7D0PB40"/>
<evidence type="ECO:0000256" key="9">
    <source>
        <dbReference type="SAM" id="Phobius"/>
    </source>
</evidence>
<evidence type="ECO:0000256" key="3">
    <source>
        <dbReference type="ARBA" id="ARBA00022475"/>
    </source>
</evidence>
<dbReference type="EMBL" id="MN132977">
    <property type="protein sequence ID" value="QGW50650.1"/>
    <property type="molecule type" value="mRNA"/>
</dbReference>
<dbReference type="SUPFAM" id="SSF53850">
    <property type="entry name" value="Periplasmic binding protein-like II"/>
    <property type="match status" value="1"/>
</dbReference>
<evidence type="ECO:0000256" key="2">
    <source>
        <dbReference type="ARBA" id="ARBA00008685"/>
    </source>
</evidence>
<evidence type="ECO:0000256" key="7">
    <source>
        <dbReference type="ARBA" id="ARBA00023170"/>
    </source>
</evidence>
<dbReference type="GO" id="GO:0050906">
    <property type="term" value="P:detection of stimulus involved in sensory perception"/>
    <property type="evidence" value="ECO:0007669"/>
    <property type="project" value="UniProtKB-ARBA"/>
</dbReference>
<name>A0A7D0PB40_9DIPT</name>
<comment type="similarity">
    <text evidence="2">Belongs to the glutamate-gated ion channel (TC 1.A.10.1) family.</text>
</comment>
<feature type="transmembrane region" description="Helical" evidence="9">
    <location>
        <begin position="461"/>
        <end position="484"/>
    </location>
</feature>
<evidence type="ECO:0000256" key="8">
    <source>
        <dbReference type="ARBA" id="ARBA00023180"/>
    </source>
</evidence>
<evidence type="ECO:0000313" key="11">
    <source>
        <dbReference type="EMBL" id="QGW50650.1"/>
    </source>
</evidence>
<dbReference type="InterPro" id="IPR052192">
    <property type="entry name" value="Insect_Ionotropic_Sensory_Rcpt"/>
</dbReference>
<evidence type="ECO:0000256" key="5">
    <source>
        <dbReference type="ARBA" id="ARBA00022989"/>
    </source>
</evidence>
<keyword evidence="7 11" id="KW-0675">Receptor</keyword>
<organism evidence="11">
    <name type="scientific">Propsilocerus akamusi</name>
    <dbReference type="NCBI Taxonomy" id="903466"/>
    <lineage>
        <taxon>Eukaryota</taxon>
        <taxon>Metazoa</taxon>
        <taxon>Ecdysozoa</taxon>
        <taxon>Arthropoda</taxon>
        <taxon>Hexapoda</taxon>
        <taxon>Insecta</taxon>
        <taxon>Pterygota</taxon>
        <taxon>Neoptera</taxon>
        <taxon>Endopterygota</taxon>
        <taxon>Diptera</taxon>
        <taxon>Nematocera</taxon>
        <taxon>Chironomoidea</taxon>
        <taxon>Chironomidae</taxon>
        <taxon>Propsilocerus</taxon>
    </lineage>
</organism>